<dbReference type="EnsemblMetazoa" id="GPAI000602-RA">
    <property type="protein sequence ID" value="GPAI000602-PA"/>
    <property type="gene ID" value="GPAI000602"/>
</dbReference>
<dbReference type="PANTHER" id="PTHR10291">
    <property type="entry name" value="DEHYDRODOLICHYL DIPHOSPHATE SYNTHASE FAMILY MEMBER"/>
    <property type="match status" value="1"/>
</dbReference>
<reference evidence="6" key="1">
    <citation type="submission" date="2014-03" db="EMBL/GenBank/DDBJ databases">
        <authorList>
            <person name="Aksoy S."/>
            <person name="Warren W."/>
            <person name="Wilson R.K."/>
        </authorList>
    </citation>
    <scope>NUCLEOTIDE SEQUENCE [LARGE SCALE GENOMIC DNA]</scope>
    <source>
        <strain evidence="6">IAEA</strain>
    </source>
</reference>
<dbReference type="Gene3D" id="3.40.1180.10">
    <property type="entry name" value="Decaprenyl diphosphate synthase-like"/>
    <property type="match status" value="1"/>
</dbReference>
<comment type="cofactor">
    <cofactor evidence="1">
        <name>Mg(2+)</name>
        <dbReference type="ChEBI" id="CHEBI:18420"/>
    </cofactor>
</comment>
<dbReference type="PANTHER" id="PTHR10291:SF0">
    <property type="entry name" value="DEHYDRODOLICHYL DIPHOSPHATE SYNTHASE 2"/>
    <property type="match status" value="1"/>
</dbReference>
<dbReference type="GO" id="GO:0005829">
    <property type="term" value="C:cytosol"/>
    <property type="evidence" value="ECO:0007669"/>
    <property type="project" value="TreeGrafter"/>
</dbReference>
<dbReference type="CDD" id="cd00475">
    <property type="entry name" value="Cis_IPPS"/>
    <property type="match status" value="1"/>
</dbReference>
<sequence length="254" mass="29488">MLLKQHNTINQPRHIAIIMDGNGRWANNRGKMRIFGHKAGLESAKRAVNFAIKHRFNALTLYAFSSENWKRPKQEVSDLMELFLYSLNHTIHSLQKNNVRLKIIGDISQFNLSLQKYIKKTEQLTHKNNGLNLNIAANYGGRWDIIQGVKKIVDQVQKGSLYPDQINESIFCKLISMSELMPVDLVIRTGGEYRISNFLLWQIAYSELFFTDVLWPDFNHDIFSSAISSFLKRKRRFGHVEQAVIILYKYLGMV</sequence>
<organism evidence="5 6">
    <name type="scientific">Glossina pallidipes</name>
    <name type="common">Tsetse fly</name>
    <dbReference type="NCBI Taxonomy" id="7398"/>
    <lineage>
        <taxon>Eukaryota</taxon>
        <taxon>Metazoa</taxon>
        <taxon>Ecdysozoa</taxon>
        <taxon>Arthropoda</taxon>
        <taxon>Hexapoda</taxon>
        <taxon>Insecta</taxon>
        <taxon>Pterygota</taxon>
        <taxon>Neoptera</taxon>
        <taxon>Endopterygota</taxon>
        <taxon>Diptera</taxon>
        <taxon>Brachycera</taxon>
        <taxon>Muscomorpha</taxon>
        <taxon>Hippoboscoidea</taxon>
        <taxon>Glossinidae</taxon>
        <taxon>Glossina</taxon>
    </lineage>
</organism>
<dbReference type="SUPFAM" id="SSF64005">
    <property type="entry name" value="Undecaprenyl diphosphate synthase"/>
    <property type="match status" value="1"/>
</dbReference>
<evidence type="ECO:0000256" key="1">
    <source>
        <dbReference type="ARBA" id="ARBA00001946"/>
    </source>
</evidence>
<dbReference type="Pfam" id="PF01255">
    <property type="entry name" value="Prenyltransf"/>
    <property type="match status" value="1"/>
</dbReference>
<dbReference type="VEuPathDB" id="VectorBase:GPAI000602"/>
<dbReference type="GO" id="GO:0000287">
    <property type="term" value="F:magnesium ion binding"/>
    <property type="evidence" value="ECO:0007669"/>
    <property type="project" value="TreeGrafter"/>
</dbReference>
<dbReference type="GO" id="GO:0016094">
    <property type="term" value="P:polyprenol biosynthetic process"/>
    <property type="evidence" value="ECO:0007669"/>
    <property type="project" value="TreeGrafter"/>
</dbReference>
<keyword evidence="6" id="KW-1185">Reference proteome</keyword>
<dbReference type="NCBIfam" id="TIGR00055">
    <property type="entry name" value="uppS"/>
    <property type="match status" value="1"/>
</dbReference>
<proteinExistence type="inferred from homology"/>
<evidence type="ECO:0000256" key="4">
    <source>
        <dbReference type="RuleBase" id="RU363018"/>
    </source>
</evidence>
<dbReference type="InterPro" id="IPR001441">
    <property type="entry name" value="UPP_synth-like"/>
</dbReference>
<dbReference type="STRING" id="7398.A0A1A9Z0X4"/>
<comment type="catalytic activity">
    <reaction evidence="3">
        <text>n isopentenyl diphosphate + (2E,6E)-farnesyl diphosphate = a di-trans,poly-cis-polyprenyl diphosphate + n diphosphate</text>
        <dbReference type="Rhea" id="RHEA:53008"/>
        <dbReference type="Rhea" id="RHEA-COMP:19494"/>
        <dbReference type="ChEBI" id="CHEBI:33019"/>
        <dbReference type="ChEBI" id="CHEBI:128769"/>
        <dbReference type="ChEBI" id="CHEBI:136960"/>
        <dbReference type="ChEBI" id="CHEBI:175763"/>
        <dbReference type="EC" id="2.5.1.87"/>
    </reaction>
</comment>
<dbReference type="EC" id="2.5.1.-" evidence="4"/>
<dbReference type="GO" id="GO:0008834">
    <property type="term" value="F:ditrans,polycis-undecaprenyl-diphosphate synthase [(2E,6E)-farnesyl-diphosphate specific] activity"/>
    <property type="evidence" value="ECO:0007669"/>
    <property type="project" value="TreeGrafter"/>
</dbReference>
<dbReference type="AlphaFoldDB" id="A0A1A9Z0X4"/>
<keyword evidence="2 4" id="KW-0808">Transferase</keyword>
<evidence type="ECO:0000313" key="6">
    <source>
        <dbReference type="Proteomes" id="UP000092445"/>
    </source>
</evidence>
<evidence type="ECO:0000256" key="3">
    <source>
        <dbReference type="ARBA" id="ARBA00047353"/>
    </source>
</evidence>
<reference evidence="5" key="2">
    <citation type="submission" date="2020-05" db="UniProtKB">
        <authorList>
            <consortium name="EnsemblMetazoa"/>
        </authorList>
    </citation>
    <scope>IDENTIFICATION</scope>
    <source>
        <strain evidence="5">IAEA</strain>
    </source>
</reference>
<dbReference type="InterPro" id="IPR036424">
    <property type="entry name" value="UPP_synth-like_sf"/>
</dbReference>
<dbReference type="PROSITE" id="PS01066">
    <property type="entry name" value="UPP_SYNTHASE"/>
    <property type="match status" value="1"/>
</dbReference>
<dbReference type="Proteomes" id="UP000092445">
    <property type="component" value="Unassembled WGS sequence"/>
</dbReference>
<name>A0A1A9Z0X4_GLOPL</name>
<dbReference type="HAMAP" id="MF_01139">
    <property type="entry name" value="ISPT"/>
    <property type="match status" value="1"/>
</dbReference>
<evidence type="ECO:0000256" key="2">
    <source>
        <dbReference type="ARBA" id="ARBA00022679"/>
    </source>
</evidence>
<evidence type="ECO:0000313" key="5">
    <source>
        <dbReference type="EnsemblMetazoa" id="GPAI000602-PA"/>
    </source>
</evidence>
<accession>A0A1A9Z0X4</accession>
<comment type="similarity">
    <text evidence="4">Belongs to the UPP synthase family.</text>
</comment>
<dbReference type="FunFam" id="3.40.1180.10:FF:000001">
    <property type="entry name" value="(2E,6E)-farnesyl-diphosphate-specific ditrans,polycis-undecaprenyl-diphosphate synthase"/>
    <property type="match status" value="1"/>
</dbReference>
<protein>
    <recommendedName>
        <fullName evidence="4">Alkyl transferase</fullName>
        <ecNumber evidence="4">2.5.1.-</ecNumber>
    </recommendedName>
</protein>
<dbReference type="InterPro" id="IPR018520">
    <property type="entry name" value="UPP_synth-like_CS"/>
</dbReference>